<dbReference type="Gene3D" id="1.10.10.2840">
    <property type="entry name" value="PucR C-terminal helix-turn-helix domain"/>
    <property type="match status" value="1"/>
</dbReference>
<accession>A0A7I9Z4J9</accession>
<evidence type="ECO:0000259" key="3">
    <source>
        <dbReference type="Pfam" id="PF17853"/>
    </source>
</evidence>
<dbReference type="InterPro" id="IPR041522">
    <property type="entry name" value="CdaR_GGDEF"/>
</dbReference>
<dbReference type="PANTHER" id="PTHR33744:SF1">
    <property type="entry name" value="DNA-BINDING TRANSCRIPTIONAL ACTIVATOR ADER"/>
    <property type="match status" value="1"/>
</dbReference>
<dbReference type="EMBL" id="BLLA01000001">
    <property type="protein sequence ID" value="GFG95806.1"/>
    <property type="molecule type" value="Genomic_DNA"/>
</dbReference>
<dbReference type="InterPro" id="IPR025736">
    <property type="entry name" value="PucR_C-HTH_dom"/>
</dbReference>
<name>A0A7I9Z4J9_9MYCO</name>
<protein>
    <recommendedName>
        <fullName evidence="6">Transcriptional regulator</fullName>
    </recommendedName>
</protein>
<dbReference type="PANTHER" id="PTHR33744">
    <property type="entry name" value="CARBOHYDRATE DIACID REGULATOR"/>
    <property type="match status" value="1"/>
</dbReference>
<evidence type="ECO:0000313" key="5">
    <source>
        <dbReference type="Proteomes" id="UP000465301"/>
    </source>
</evidence>
<dbReference type="AlphaFoldDB" id="A0A7I9Z4J9"/>
<dbReference type="RefSeq" id="WP_163707962.1">
    <property type="nucleotide sequence ID" value="NZ_BLLA01000001.1"/>
</dbReference>
<sequence>MSWPLPSARGRDLIRRGAEIALNAPPEWLEELDQATLASNPQMAEDPELTAAASRTNRANLLVWASANLRDPGAPVPANLGSEPLAIARDLVRRGLDHYALDGYRVGQNIAWRRWMQIAFTLTENPAELAELLDVTAQSIAAFIDDTMAGINAQMQRERAELTGGSQADRREVVALILDGAPIGQHRAEQRLGYRLAGTHTAAVVWTEQPDVDARRLDRVAEAIGHMASTRPLSILASTATRWVWVNAANSFTTDQLREQLKAFPDVHVAVGPAGTGMEGFRRSHLDALTTQRMLARLHSTQQVAAFEDVEVVALLTRDPDAADAFIRRTLGGLASASAELRATVATFIAEQHNASAAAERLYLHRNTLMRRITRAEQLLPTPLRDNGTHIAVALEILHWQYRSVPSLAALRLTDSKLLD</sequence>
<evidence type="ECO:0000259" key="2">
    <source>
        <dbReference type="Pfam" id="PF13556"/>
    </source>
</evidence>
<dbReference type="InterPro" id="IPR042070">
    <property type="entry name" value="PucR_C-HTH_sf"/>
</dbReference>
<comment type="similarity">
    <text evidence="1">Belongs to the CdaR family.</text>
</comment>
<dbReference type="Pfam" id="PF13556">
    <property type="entry name" value="HTH_30"/>
    <property type="match status" value="1"/>
</dbReference>
<proteinExistence type="inferred from homology"/>
<evidence type="ECO:0008006" key="6">
    <source>
        <dbReference type="Google" id="ProtNLM"/>
    </source>
</evidence>
<feature type="domain" description="PucR C-terminal helix-turn-helix" evidence="2">
    <location>
        <begin position="341"/>
        <end position="396"/>
    </location>
</feature>
<organism evidence="4 5">
    <name type="scientific">Mycobacterium timonense</name>
    <dbReference type="NCBI Taxonomy" id="701043"/>
    <lineage>
        <taxon>Bacteria</taxon>
        <taxon>Bacillati</taxon>
        <taxon>Actinomycetota</taxon>
        <taxon>Actinomycetes</taxon>
        <taxon>Mycobacteriales</taxon>
        <taxon>Mycobacteriaceae</taxon>
        <taxon>Mycobacterium</taxon>
        <taxon>Mycobacterium avium complex (MAC)</taxon>
    </lineage>
</organism>
<gene>
    <name evidence="4" type="ORF">MTIM_16850</name>
</gene>
<feature type="domain" description="CdaR GGDEF-like" evidence="3">
    <location>
        <begin position="187"/>
        <end position="294"/>
    </location>
</feature>
<dbReference type="Proteomes" id="UP000465301">
    <property type="component" value="Unassembled WGS sequence"/>
</dbReference>
<dbReference type="InterPro" id="IPR051448">
    <property type="entry name" value="CdaR-like_regulators"/>
</dbReference>
<evidence type="ECO:0000256" key="1">
    <source>
        <dbReference type="ARBA" id="ARBA00006754"/>
    </source>
</evidence>
<keyword evidence="5" id="KW-1185">Reference proteome</keyword>
<dbReference type="Pfam" id="PF17853">
    <property type="entry name" value="GGDEF_2"/>
    <property type="match status" value="1"/>
</dbReference>
<comment type="caution">
    <text evidence="4">The sequence shown here is derived from an EMBL/GenBank/DDBJ whole genome shotgun (WGS) entry which is preliminary data.</text>
</comment>
<evidence type="ECO:0000313" key="4">
    <source>
        <dbReference type="EMBL" id="GFG95806.1"/>
    </source>
</evidence>
<reference evidence="4 5" key="1">
    <citation type="journal article" date="2019" name="Emerg. Microbes Infect.">
        <title>Comprehensive subspecies identification of 175 nontuberculous mycobacteria species based on 7547 genomic profiles.</title>
        <authorList>
            <person name="Matsumoto Y."/>
            <person name="Kinjo T."/>
            <person name="Motooka D."/>
            <person name="Nabeya D."/>
            <person name="Jung N."/>
            <person name="Uechi K."/>
            <person name="Horii T."/>
            <person name="Iida T."/>
            <person name="Fujita J."/>
            <person name="Nakamura S."/>
        </authorList>
    </citation>
    <scope>NUCLEOTIDE SEQUENCE [LARGE SCALE GENOMIC DNA]</scope>
    <source>
        <strain evidence="4 5">JCM 30726</strain>
    </source>
</reference>